<evidence type="ECO:0000256" key="1">
    <source>
        <dbReference type="SAM" id="MobiDB-lite"/>
    </source>
</evidence>
<sequence length="67" mass="7857">MKSEMYGEPSHPLKQASREEDEEATAFEELTININEESDLEEETTVVKEVEEMDKNRKTILTQHFIK</sequence>
<dbReference type="AlphaFoldDB" id="A0A4Q9KX75"/>
<dbReference type="EMBL" id="PITJ01001316">
    <property type="protein sequence ID" value="TBT99516.1"/>
    <property type="molecule type" value="Genomic_DNA"/>
</dbReference>
<proteinExistence type="predicted"/>
<dbReference type="VEuPathDB" id="MicrosporidiaDB:CWI37_1316p0040"/>
<evidence type="ECO:0000313" key="3">
    <source>
        <dbReference type="Proteomes" id="UP000292362"/>
    </source>
</evidence>
<gene>
    <name evidence="2" type="ORF">CWI37_1316p0040</name>
</gene>
<name>A0A4Q9KX75_9MICR</name>
<accession>A0A4Q9KX75</accession>
<protein>
    <submittedName>
        <fullName evidence="2">Uncharacterized protein</fullName>
    </submittedName>
</protein>
<dbReference type="Proteomes" id="UP000292362">
    <property type="component" value="Unassembled WGS sequence"/>
</dbReference>
<comment type="caution">
    <text evidence="2">The sequence shown here is derived from an EMBL/GenBank/DDBJ whole genome shotgun (WGS) entry which is preliminary data.</text>
</comment>
<reference evidence="2 3" key="1">
    <citation type="submission" date="2017-12" db="EMBL/GenBank/DDBJ databases">
        <authorList>
            <person name="Pombert J.-F."/>
            <person name="Haag K.L."/>
            <person name="Ebert D."/>
        </authorList>
    </citation>
    <scope>NUCLEOTIDE SEQUENCE [LARGE SCALE GENOMIC DNA]</scope>
    <source>
        <strain evidence="2">FI-OER-3-3</strain>
    </source>
</reference>
<organism evidence="2 3">
    <name type="scientific">Hamiltosporidium tvaerminnensis</name>
    <dbReference type="NCBI Taxonomy" id="1176355"/>
    <lineage>
        <taxon>Eukaryota</taxon>
        <taxon>Fungi</taxon>
        <taxon>Fungi incertae sedis</taxon>
        <taxon>Microsporidia</taxon>
        <taxon>Dubosqiidae</taxon>
        <taxon>Hamiltosporidium</taxon>
    </lineage>
</organism>
<feature type="region of interest" description="Disordered" evidence="1">
    <location>
        <begin position="1"/>
        <end position="25"/>
    </location>
</feature>
<evidence type="ECO:0000313" key="2">
    <source>
        <dbReference type="EMBL" id="TBT99516.1"/>
    </source>
</evidence>